<dbReference type="SUPFAM" id="SSF48452">
    <property type="entry name" value="TPR-like"/>
    <property type="match status" value="1"/>
</dbReference>
<dbReference type="EMBL" id="VSSS01000014">
    <property type="protein sequence ID" value="TYL97907.1"/>
    <property type="molecule type" value="Genomic_DNA"/>
</dbReference>
<dbReference type="RefSeq" id="WP_148771729.1">
    <property type="nucleotide sequence ID" value="NZ_VSSS01000014.1"/>
</dbReference>
<evidence type="ECO:0000313" key="2">
    <source>
        <dbReference type="EMBL" id="TYL97907.1"/>
    </source>
</evidence>
<dbReference type="PROSITE" id="PS50125">
    <property type="entry name" value="GUANYLATE_CYCLASE_2"/>
    <property type="match status" value="1"/>
</dbReference>
<protein>
    <submittedName>
        <fullName evidence="2">Adenylate/guanylate cyclase domain-containing protein</fullName>
    </submittedName>
</protein>
<dbReference type="GO" id="GO:0004016">
    <property type="term" value="F:adenylate cyclase activity"/>
    <property type="evidence" value="ECO:0007669"/>
    <property type="project" value="UniProtKB-ARBA"/>
</dbReference>
<feature type="domain" description="Guanylate cyclase" evidence="1">
    <location>
        <begin position="12"/>
        <end position="127"/>
    </location>
</feature>
<dbReference type="InterPro" id="IPR029787">
    <property type="entry name" value="Nucleotide_cyclase"/>
</dbReference>
<dbReference type="OrthoDB" id="9807521at2"/>
<dbReference type="Gene3D" id="3.30.70.1230">
    <property type="entry name" value="Nucleotide cyclase"/>
    <property type="match status" value="1"/>
</dbReference>
<dbReference type="InterPro" id="IPR011990">
    <property type="entry name" value="TPR-like_helical_dom_sf"/>
</dbReference>
<dbReference type="Gene3D" id="1.25.40.10">
    <property type="entry name" value="Tetratricopeptide repeat domain"/>
    <property type="match status" value="1"/>
</dbReference>
<sequence>MPPERIERKLAAILAADVAGYSQLMGADEEGTLTRLKACHCELMEPEIAEHRGRVVKTTGDGILIEFPSVVDAVRCAMDVQRGMAERNADVTDEQRIEFRVGINLGDIMIDAEDIHGDGVNVAARLESIAEPGGICISESSYQQVRDKFTVHFEDMGLQQLKNIARPVRVYRVPIGRSAPRERPALALPDKPSIAVLPFQNMSGDPEQEYFADGVVEDIITELSRIRWLFVIARNSTFTYKGQAVAVKQVARELGVRYVLEGSVRKGGNRVRVTAQMIDATSGAHIWAERYDRDLSDIFAVQDEITASVAGVIEPALAEAEQQRVLRKPPERLDAWEAYQRGLWHFNKYGPEENRTAQAFFRRAIALDPNFAPGHYGYALALQWDIWHFSSRPFLEVQRTPREEAQIGVSLDDKDATAHAVLAHMMMWGGDWEAAIAEARIAVVLNPNSAFVISMLGCVLGFGGYREEALERLQQAMRASPHDPLIWLWSIWRAFLQFFSRDFVAALQTLRQVIRLRPSYAPPYEYVAASLAHLGQFDEAREALEHVPPQSVEQLQRWQHRPPWMRPEDYALRVEGVHLAAGDRG</sequence>
<reference evidence="2 3" key="1">
    <citation type="submission" date="2019-08" db="EMBL/GenBank/DDBJ databases">
        <title>Bradyrhizobium hipponensis sp. nov., a rhizobium isolated from a Lupinus angustifolius root nodule in Tunisia.</title>
        <authorList>
            <person name="Off K."/>
            <person name="Rejili M."/>
            <person name="Mars M."/>
            <person name="Brachmann A."/>
            <person name="Marin M."/>
        </authorList>
    </citation>
    <scope>NUCLEOTIDE SEQUENCE [LARGE SCALE GENOMIC DNA]</scope>
    <source>
        <strain evidence="2 3">CTAW71</strain>
    </source>
</reference>
<dbReference type="SUPFAM" id="SSF55073">
    <property type="entry name" value="Nucleotide cyclase"/>
    <property type="match status" value="1"/>
</dbReference>
<proteinExistence type="predicted"/>
<dbReference type="CDD" id="cd07302">
    <property type="entry name" value="CHD"/>
    <property type="match status" value="1"/>
</dbReference>
<dbReference type="PANTHER" id="PTHR43081">
    <property type="entry name" value="ADENYLATE CYCLASE, TERMINAL-DIFFERENTIATION SPECIFIC-RELATED"/>
    <property type="match status" value="1"/>
</dbReference>
<gene>
    <name evidence="2" type="ORF">FXB40_08410</name>
</gene>
<dbReference type="GO" id="GO:0006171">
    <property type="term" value="P:cAMP biosynthetic process"/>
    <property type="evidence" value="ECO:0007669"/>
    <property type="project" value="TreeGrafter"/>
</dbReference>
<keyword evidence="3" id="KW-1185">Reference proteome</keyword>
<dbReference type="Gene3D" id="3.40.50.10610">
    <property type="entry name" value="ABC-type transport auxiliary lipoprotein component"/>
    <property type="match status" value="1"/>
</dbReference>
<dbReference type="AlphaFoldDB" id="A0A5D3KLC2"/>
<dbReference type="PANTHER" id="PTHR43081:SF19">
    <property type="entry name" value="PH-SENSITIVE ADENYLATE CYCLASE RV1264"/>
    <property type="match status" value="1"/>
</dbReference>
<evidence type="ECO:0000259" key="1">
    <source>
        <dbReference type="PROSITE" id="PS50125"/>
    </source>
</evidence>
<evidence type="ECO:0000313" key="3">
    <source>
        <dbReference type="Proteomes" id="UP000324758"/>
    </source>
</evidence>
<dbReference type="GO" id="GO:0035556">
    <property type="term" value="P:intracellular signal transduction"/>
    <property type="evidence" value="ECO:0007669"/>
    <property type="project" value="InterPro"/>
</dbReference>
<name>A0A5D3KLC2_9BRAD</name>
<organism evidence="2 3">
    <name type="scientific">Bradyrhizobium rifense</name>
    <dbReference type="NCBI Taxonomy" id="515499"/>
    <lineage>
        <taxon>Bacteria</taxon>
        <taxon>Pseudomonadati</taxon>
        <taxon>Pseudomonadota</taxon>
        <taxon>Alphaproteobacteria</taxon>
        <taxon>Hyphomicrobiales</taxon>
        <taxon>Nitrobacteraceae</taxon>
        <taxon>Bradyrhizobium</taxon>
    </lineage>
</organism>
<accession>A0A5D3KLC2</accession>
<dbReference type="Proteomes" id="UP000324758">
    <property type="component" value="Unassembled WGS sequence"/>
</dbReference>
<dbReference type="InterPro" id="IPR001054">
    <property type="entry name" value="A/G_cyclase"/>
</dbReference>
<dbReference type="InterPro" id="IPR050697">
    <property type="entry name" value="Adenylyl/Guanylyl_Cyclase_3/4"/>
</dbReference>
<dbReference type="Pfam" id="PF00211">
    <property type="entry name" value="Guanylate_cyc"/>
    <property type="match status" value="1"/>
</dbReference>
<comment type="caution">
    <text evidence="2">The sequence shown here is derived from an EMBL/GenBank/DDBJ whole genome shotgun (WGS) entry which is preliminary data.</text>
</comment>